<dbReference type="InterPro" id="IPR006439">
    <property type="entry name" value="HAD-SF_hydro_IA"/>
</dbReference>
<dbReference type="InterPro" id="IPR051540">
    <property type="entry name" value="S-2-haloacid_dehalogenase"/>
</dbReference>
<evidence type="ECO:0000256" key="1">
    <source>
        <dbReference type="ARBA" id="ARBA00022801"/>
    </source>
</evidence>
<protein>
    <submittedName>
        <fullName evidence="2">Haloacid dehalogenase type II</fullName>
    </submittedName>
</protein>
<dbReference type="NCBIfam" id="TIGR01493">
    <property type="entry name" value="HAD-SF-IA-v2"/>
    <property type="match status" value="1"/>
</dbReference>
<evidence type="ECO:0000313" key="2">
    <source>
        <dbReference type="EMBL" id="RJG26324.1"/>
    </source>
</evidence>
<dbReference type="Gene3D" id="1.10.150.750">
    <property type="match status" value="1"/>
</dbReference>
<evidence type="ECO:0000313" key="3">
    <source>
        <dbReference type="Proteomes" id="UP000284006"/>
    </source>
</evidence>
<reference evidence="2 3" key="1">
    <citation type="submission" date="2018-09" db="EMBL/GenBank/DDBJ databases">
        <authorList>
            <person name="Zhu H."/>
        </authorList>
    </citation>
    <scope>NUCLEOTIDE SEQUENCE [LARGE SCALE GENOMIC DNA]</scope>
    <source>
        <strain evidence="2 3">K1S02-61</strain>
    </source>
</reference>
<dbReference type="PRINTS" id="PR00413">
    <property type="entry name" value="HADHALOGNASE"/>
</dbReference>
<dbReference type="OrthoDB" id="9785638at2"/>
<proteinExistence type="predicted"/>
<organism evidence="2 3">
    <name type="scientific">Massilia cavernae</name>
    <dbReference type="NCBI Taxonomy" id="2320864"/>
    <lineage>
        <taxon>Bacteria</taxon>
        <taxon>Pseudomonadati</taxon>
        <taxon>Pseudomonadota</taxon>
        <taxon>Betaproteobacteria</taxon>
        <taxon>Burkholderiales</taxon>
        <taxon>Oxalobacteraceae</taxon>
        <taxon>Telluria group</taxon>
        <taxon>Massilia</taxon>
    </lineage>
</organism>
<dbReference type="PANTHER" id="PTHR43316">
    <property type="entry name" value="HYDROLASE, HALOACID DELAHOGENASE-RELATED"/>
    <property type="match status" value="1"/>
</dbReference>
<name>A0A418Y7I9_9BURK</name>
<keyword evidence="1" id="KW-0378">Hydrolase</keyword>
<dbReference type="Pfam" id="PF00702">
    <property type="entry name" value="Hydrolase"/>
    <property type="match status" value="1"/>
</dbReference>
<dbReference type="PANTHER" id="PTHR43316:SF9">
    <property type="entry name" value="ACID DEHALOGENASE, PUTATIVE (AFU_ORTHOLOGUE AFUA_6G14460)-RELATED"/>
    <property type="match status" value="1"/>
</dbReference>
<sequence length="223" mass="25433">MSIVFRPKYISFDCYGTLIYFQMSPVARQLFADRIAAEDMDAFCNDFSAYRFDEVLGDWKPYYEVVYNAVLRTANMWKVPFRESDVSTIYEAVPTWGPHPDTVAGLAKIADKIPLVILSNAMDHQLVHNVQKLEVPFHRVYTAQQAKAYKPRRRAFEYMIDQLGAKPEDFLHVSSSMRYDLMSAHDIGIKNKAFVNRGHEPGTPFYGYSEIKDIGGLAGLVGL</sequence>
<dbReference type="Gene3D" id="3.40.50.1000">
    <property type="entry name" value="HAD superfamily/HAD-like"/>
    <property type="match status" value="1"/>
</dbReference>
<comment type="caution">
    <text evidence="2">The sequence shown here is derived from an EMBL/GenBank/DDBJ whole genome shotgun (WGS) entry which is preliminary data.</text>
</comment>
<dbReference type="SFLD" id="SFLDS00003">
    <property type="entry name" value="Haloacid_Dehalogenase"/>
    <property type="match status" value="1"/>
</dbReference>
<dbReference type="NCBIfam" id="TIGR01428">
    <property type="entry name" value="HAD_type_II"/>
    <property type="match status" value="1"/>
</dbReference>
<dbReference type="InterPro" id="IPR006328">
    <property type="entry name" value="2-HAD"/>
</dbReference>
<dbReference type="Proteomes" id="UP000284006">
    <property type="component" value="Unassembled WGS sequence"/>
</dbReference>
<dbReference type="InterPro" id="IPR036412">
    <property type="entry name" value="HAD-like_sf"/>
</dbReference>
<dbReference type="SFLD" id="SFLDG01129">
    <property type="entry name" value="C1.5:_HAD__Beta-PGM__Phosphata"/>
    <property type="match status" value="1"/>
</dbReference>
<dbReference type="InterPro" id="IPR023214">
    <property type="entry name" value="HAD_sf"/>
</dbReference>
<dbReference type="GO" id="GO:0019120">
    <property type="term" value="F:hydrolase activity, acting on acid halide bonds, in C-halide compounds"/>
    <property type="evidence" value="ECO:0007669"/>
    <property type="project" value="InterPro"/>
</dbReference>
<dbReference type="EMBL" id="QYUP01000019">
    <property type="protein sequence ID" value="RJG26324.1"/>
    <property type="molecule type" value="Genomic_DNA"/>
</dbReference>
<gene>
    <name evidence="2" type="ORF">D3872_02250</name>
</gene>
<keyword evidence="3" id="KW-1185">Reference proteome</keyword>
<dbReference type="SUPFAM" id="SSF56784">
    <property type="entry name" value="HAD-like"/>
    <property type="match status" value="1"/>
</dbReference>
<accession>A0A418Y7I9</accession>
<dbReference type="AlphaFoldDB" id="A0A418Y7I9"/>